<reference evidence="2 3" key="1">
    <citation type="submission" date="2018-03" db="EMBL/GenBank/DDBJ databases">
        <title>Cross-interface Injection: A General Nanoliter Liquid Handling Method Applied to Single Cells Genome Amplification Automated Nanoliter Liquid Handling Applied to Single Cell Multiple Displacement Amplification.</title>
        <authorList>
            <person name="Yun J."/>
            <person name="Xu P."/>
            <person name="Xu J."/>
            <person name="Dai X."/>
            <person name="Wang Y."/>
            <person name="Zheng X."/>
            <person name="Cao C."/>
            <person name="Yi Q."/>
            <person name="Zhu Y."/>
            <person name="Wang L."/>
            <person name="Dong Z."/>
            <person name="Huang Y."/>
            <person name="Huang L."/>
            <person name="Du W."/>
        </authorList>
    </citation>
    <scope>NUCLEOTIDE SEQUENCE [LARGE SCALE GENOMIC DNA]</scope>
    <source>
        <strain evidence="2 3">A9-4</strain>
    </source>
</reference>
<dbReference type="AlphaFoldDB" id="A0A6N4DDC0"/>
<keyword evidence="1" id="KW-0472">Membrane</keyword>
<keyword evidence="1" id="KW-0812">Transmembrane</keyword>
<evidence type="ECO:0000313" key="2">
    <source>
        <dbReference type="EMBL" id="PTB88921.1"/>
    </source>
</evidence>
<dbReference type="InterPro" id="IPR019690">
    <property type="entry name" value="DUF2569"/>
</dbReference>
<accession>A0A6N4DDC0</accession>
<feature type="transmembrane region" description="Helical" evidence="1">
    <location>
        <begin position="95"/>
        <end position="119"/>
    </location>
</feature>
<feature type="transmembrane region" description="Helical" evidence="1">
    <location>
        <begin position="59"/>
        <end position="83"/>
    </location>
</feature>
<evidence type="ECO:0000256" key="1">
    <source>
        <dbReference type="SAM" id="Phobius"/>
    </source>
</evidence>
<feature type="transmembrane region" description="Helical" evidence="1">
    <location>
        <begin position="131"/>
        <end position="148"/>
    </location>
</feature>
<dbReference type="Pfam" id="PF10754">
    <property type="entry name" value="DUF2569"/>
    <property type="match status" value="1"/>
</dbReference>
<dbReference type="EMBL" id="PYVG01000028">
    <property type="protein sequence ID" value="PTB88921.1"/>
    <property type="molecule type" value="Genomic_DNA"/>
</dbReference>
<evidence type="ECO:0000313" key="3">
    <source>
        <dbReference type="Proteomes" id="UP000241514"/>
    </source>
</evidence>
<protein>
    <submittedName>
        <fullName evidence="2">DUF2569 domain-containing protein</fullName>
    </submittedName>
</protein>
<sequence length="173" mass="19602">MSDTSELKGLGGWLIIIGFGLFMRPISIVIELGPIYYSILADGVISALTNPFSEFYNPLLVLLIFGELVVNSLMTVVSVYLIYLFFSKHYQFPKVYIAVTIISVIIFPLDAWLGSLVFPNQPLFDDETLKYFFRSLVAAMIWIPYMLVSERVKATFVEKRPENQLQATIDTIG</sequence>
<gene>
    <name evidence="2" type="ORF">C9928_05195</name>
</gene>
<feature type="transmembrane region" description="Helical" evidence="1">
    <location>
        <begin position="12"/>
        <end position="39"/>
    </location>
</feature>
<proteinExistence type="predicted"/>
<name>A0A6N4DDC0_9GAMM</name>
<dbReference type="Proteomes" id="UP000241514">
    <property type="component" value="Unassembled WGS sequence"/>
</dbReference>
<keyword evidence="1" id="KW-1133">Transmembrane helix</keyword>
<comment type="caution">
    <text evidence="2">The sequence shown here is derived from an EMBL/GenBank/DDBJ whole genome shotgun (WGS) entry which is preliminary data.</text>
</comment>
<organism evidence="2 3">
    <name type="scientific">Pseudidiomarina aestuarii</name>
    <dbReference type="NCBI Taxonomy" id="624146"/>
    <lineage>
        <taxon>Bacteria</taxon>
        <taxon>Pseudomonadati</taxon>
        <taxon>Pseudomonadota</taxon>
        <taxon>Gammaproteobacteria</taxon>
        <taxon>Alteromonadales</taxon>
        <taxon>Idiomarinaceae</taxon>
        <taxon>Pseudidiomarina</taxon>
    </lineage>
</organism>